<dbReference type="Gene3D" id="1.10.150.320">
    <property type="entry name" value="Photosystem II 12 kDa extrinsic protein"/>
    <property type="match status" value="1"/>
</dbReference>
<reference evidence="3" key="1">
    <citation type="submission" date="2015-02" db="EMBL/GenBank/DDBJ databases">
        <title>Genome sequencing for Strongylocentrotus purpuratus.</title>
        <authorList>
            <person name="Murali S."/>
            <person name="Liu Y."/>
            <person name="Vee V."/>
            <person name="English A."/>
            <person name="Wang M."/>
            <person name="Skinner E."/>
            <person name="Han Y."/>
            <person name="Muzny D.M."/>
            <person name="Worley K.C."/>
            <person name="Gibbs R.A."/>
        </authorList>
    </citation>
    <scope>NUCLEOTIDE SEQUENCE</scope>
</reference>
<feature type="compositionally biased region" description="Low complexity" evidence="1">
    <location>
        <begin position="245"/>
        <end position="257"/>
    </location>
</feature>
<keyword evidence="3" id="KW-1185">Reference proteome</keyword>
<organism evidence="2 3">
    <name type="scientific">Strongylocentrotus purpuratus</name>
    <name type="common">Purple sea urchin</name>
    <dbReference type="NCBI Taxonomy" id="7668"/>
    <lineage>
        <taxon>Eukaryota</taxon>
        <taxon>Metazoa</taxon>
        <taxon>Echinodermata</taxon>
        <taxon>Eleutherozoa</taxon>
        <taxon>Echinozoa</taxon>
        <taxon>Echinoidea</taxon>
        <taxon>Euechinoidea</taxon>
        <taxon>Echinacea</taxon>
        <taxon>Camarodonta</taxon>
        <taxon>Echinidea</taxon>
        <taxon>Strongylocentrotidae</taxon>
        <taxon>Strongylocentrotus</taxon>
    </lineage>
</organism>
<feature type="compositionally biased region" description="Basic and acidic residues" evidence="1">
    <location>
        <begin position="420"/>
        <end position="436"/>
    </location>
</feature>
<accession>A0A7M7PTL3</accession>
<dbReference type="KEGG" id="spu:100894019"/>
<proteinExistence type="predicted"/>
<dbReference type="InterPro" id="IPR010994">
    <property type="entry name" value="RuvA_2-like"/>
</dbReference>
<dbReference type="GO" id="GO:0005886">
    <property type="term" value="C:plasma membrane"/>
    <property type="evidence" value="ECO:0000318"/>
    <property type="project" value="GO_Central"/>
</dbReference>
<dbReference type="OrthoDB" id="10605481at2759"/>
<dbReference type="RefSeq" id="XP_030855553.1">
    <property type="nucleotide sequence ID" value="XM_030999693.1"/>
</dbReference>
<dbReference type="InParanoid" id="A0A7M7PTL3"/>
<dbReference type="PANTHER" id="PTHR21180">
    <property type="entry name" value="ENDONUCLEASE/EXONUCLEASE/PHOSPHATASE FAMILY DOMAIN-CONTAINING PROTEIN 1"/>
    <property type="match status" value="1"/>
</dbReference>
<dbReference type="InterPro" id="IPR051675">
    <property type="entry name" value="Endo/Exo/Phosphatase_dom_1"/>
</dbReference>
<dbReference type="AlphaFoldDB" id="A0A7M7PTL3"/>
<feature type="region of interest" description="Disordered" evidence="1">
    <location>
        <begin position="232"/>
        <end position="258"/>
    </location>
</feature>
<dbReference type="GeneID" id="100894019"/>
<dbReference type="Proteomes" id="UP000007110">
    <property type="component" value="Unassembled WGS sequence"/>
</dbReference>
<reference evidence="2" key="2">
    <citation type="submission" date="2021-01" db="UniProtKB">
        <authorList>
            <consortium name="EnsemblMetazoa"/>
        </authorList>
    </citation>
    <scope>IDENTIFICATION</scope>
</reference>
<feature type="compositionally biased region" description="Basic and acidic residues" evidence="1">
    <location>
        <begin position="366"/>
        <end position="380"/>
    </location>
</feature>
<feature type="region of interest" description="Disordered" evidence="1">
    <location>
        <begin position="274"/>
        <end position="571"/>
    </location>
</feature>
<dbReference type="OMA" id="LMSPMVT"/>
<evidence type="ECO:0000256" key="1">
    <source>
        <dbReference type="SAM" id="MobiDB-lite"/>
    </source>
</evidence>
<dbReference type="SUPFAM" id="SSF47781">
    <property type="entry name" value="RuvA domain 2-like"/>
    <property type="match status" value="1"/>
</dbReference>
<feature type="compositionally biased region" description="Low complexity" evidence="1">
    <location>
        <begin position="130"/>
        <end position="146"/>
    </location>
</feature>
<dbReference type="EnsemblMetazoa" id="XM_030999693">
    <property type="protein sequence ID" value="XP_030855553"/>
    <property type="gene ID" value="LOC100894019"/>
</dbReference>
<name>A0A7M7PTL3_STRPU</name>
<feature type="compositionally biased region" description="Basic and acidic residues" evidence="1">
    <location>
        <begin position="527"/>
        <end position="547"/>
    </location>
</feature>
<feature type="compositionally biased region" description="Basic and acidic residues" evidence="1">
    <location>
        <begin position="476"/>
        <end position="486"/>
    </location>
</feature>
<dbReference type="Pfam" id="PF12836">
    <property type="entry name" value="HHH_3"/>
    <property type="match status" value="1"/>
</dbReference>
<feature type="compositionally biased region" description="Basic residues" evidence="1">
    <location>
        <begin position="349"/>
        <end position="365"/>
    </location>
</feature>
<protein>
    <submittedName>
        <fullName evidence="2">Uncharacterized protein</fullName>
    </submittedName>
</protein>
<evidence type="ECO:0000313" key="3">
    <source>
        <dbReference type="Proteomes" id="UP000007110"/>
    </source>
</evidence>
<feature type="compositionally biased region" description="Low complexity" evidence="1">
    <location>
        <begin position="98"/>
        <end position="108"/>
    </location>
</feature>
<sequence length="571" mass="64582">MPKTRKQLDLNTCTVDELESVDGVTRSLAKRIADYRSRAGYFNNINELGKVRGVGDHTLSIISKHVYILPSSPRSRRSSLASSRANSPQRRRSRRNASRVSFSSSPSPIRRKSPKQEVAPPIRRSERVLSRSTLSRRSSQSSPSRRSSPRHTSPKRQASKQNRSTKKNSKSRYRSGPVFVDSAQNVSIDIGKLAKEGCNLTLHNGAVDGQLCHLMTINVKELDGPGPSIGLSIPAPGRAITEQQRSSSPERLSRASSVVDENVREYMVMRETKRATENFSEEPGIAEELPRLTTKKFPGLSQKKISPRKDQKNWNSSGDNRRRSRSRTRTVSRSVSRSASPQKGSLRISRSRSGSRKRSAPRSRRRNESKANERLSRSDIENWLQEGAAPLRIDRGEVNGPLASSTPRRRRERRSQSPTRRRDVAGPSRIEDDGRNEPVVLNRSGAKQVRQPAVQDPRRSRKEDEEQFTGRRKRNRDSGSPRRKLDLDDDVGNARGQQHDTVVIDQGIQTTDRDRSRSRGRQSSTRPAKDEGGDELARRQRSREPRHRDSHRRRRHEETASYAMGSWCSIA</sequence>
<feature type="compositionally biased region" description="Low complexity" evidence="1">
    <location>
        <begin position="71"/>
        <end position="88"/>
    </location>
</feature>
<feature type="compositionally biased region" description="Basic residues" evidence="1">
    <location>
        <begin position="147"/>
        <end position="173"/>
    </location>
</feature>
<feature type="region of interest" description="Disordered" evidence="1">
    <location>
        <begin position="71"/>
        <end position="178"/>
    </location>
</feature>
<evidence type="ECO:0000313" key="2">
    <source>
        <dbReference type="EnsemblMetazoa" id="XP_030855553"/>
    </source>
</evidence>
<dbReference type="PANTHER" id="PTHR21180:SF32">
    <property type="entry name" value="ENDONUCLEASE_EXONUCLEASE_PHOSPHATASE FAMILY DOMAIN-CONTAINING PROTEIN 1"/>
    <property type="match status" value="1"/>
</dbReference>